<evidence type="ECO:0000256" key="7">
    <source>
        <dbReference type="SAM" id="MobiDB-lite"/>
    </source>
</evidence>
<sequence length="368" mass="40640">TKQKKEKEKRTWKDKKLSKNELKALDRSSDKNSSILSPQNSDFSSSAQQTAEKNLESSSEDDIPAHNNNSLGAKLGGLFGKLSHKQLDERSIKSSIDQIERILIDRNVAVEIARAVCDSVKSDLLGKSVSRMALTAPIVKDAFREALVRIVTPSREVHILKEISNSIRLGKPYAIAFVGVNGVGKSTTLSKIANYLRKRGLQVSIAACDTFRSGAVEQLLTHAKALKLRLFHKGYAKDSSRVCAEAIKEARRKSDDAVLIDTAGRMQNNEPLMRSLRKLYETNRPDLVLFVGEALVGNEALSQLEKFNEHVPIDGIVLTKFDAVDEKVGAAISMTHRTKFPIVFLGTGQKYEDLKRVDAGSLVNTLLN</sequence>
<evidence type="ECO:0000313" key="9">
    <source>
        <dbReference type="EMBL" id="MES1922064.1"/>
    </source>
</evidence>
<evidence type="ECO:0000256" key="1">
    <source>
        <dbReference type="ARBA" id="ARBA00008531"/>
    </source>
</evidence>
<feature type="compositionally biased region" description="Basic and acidic residues" evidence="7">
    <location>
        <begin position="1"/>
        <end position="30"/>
    </location>
</feature>
<dbReference type="SUPFAM" id="SSF47364">
    <property type="entry name" value="Domain of the SRP/SRP receptor G-proteins"/>
    <property type="match status" value="1"/>
</dbReference>
<dbReference type="Gene3D" id="1.20.120.140">
    <property type="entry name" value="Signal recognition particle SRP54, nucleotide-binding domain"/>
    <property type="match status" value="1"/>
</dbReference>
<reference evidence="9 10" key="1">
    <citation type="journal article" date="2024" name="BMC Biol.">
        <title>Comparative genomics of Ascetosporea gives new insight into the evolutionary basis for animal parasitism in Rhizaria.</title>
        <authorList>
            <person name="Hiltunen Thoren M."/>
            <person name="Onut-Brannstrom I."/>
            <person name="Alfjorden A."/>
            <person name="Peckova H."/>
            <person name="Swords F."/>
            <person name="Hooper C."/>
            <person name="Holzer A.S."/>
            <person name="Bass D."/>
            <person name="Burki F."/>
        </authorList>
    </citation>
    <scope>NUCLEOTIDE SEQUENCE [LARGE SCALE GENOMIC DNA]</scope>
    <source>
        <strain evidence="9">20-A016</strain>
    </source>
</reference>
<dbReference type="InterPro" id="IPR003593">
    <property type="entry name" value="AAA+_ATPase"/>
</dbReference>
<keyword evidence="5" id="KW-0675">Receptor</keyword>
<dbReference type="PROSITE" id="PS00300">
    <property type="entry name" value="SRP54"/>
    <property type="match status" value="1"/>
</dbReference>
<dbReference type="InterPro" id="IPR042101">
    <property type="entry name" value="SRP54_N_sf"/>
</dbReference>
<evidence type="ECO:0000313" key="10">
    <source>
        <dbReference type="Proteomes" id="UP001439008"/>
    </source>
</evidence>
<gene>
    <name evidence="9" type="ORF">MHBO_003582</name>
</gene>
<dbReference type="InterPro" id="IPR013822">
    <property type="entry name" value="Signal_recog_particl_SRP54_hlx"/>
</dbReference>
<name>A0ABV2ARF9_9EUKA</name>
<dbReference type="SUPFAM" id="SSF52540">
    <property type="entry name" value="P-loop containing nucleoside triphosphate hydrolases"/>
    <property type="match status" value="1"/>
</dbReference>
<dbReference type="PANTHER" id="PTHR43134">
    <property type="entry name" value="SIGNAL RECOGNITION PARTICLE RECEPTOR SUBUNIT ALPHA"/>
    <property type="match status" value="1"/>
</dbReference>
<dbReference type="Pfam" id="PF00448">
    <property type="entry name" value="SRP54"/>
    <property type="match status" value="1"/>
</dbReference>
<dbReference type="PANTHER" id="PTHR43134:SF1">
    <property type="entry name" value="SIGNAL RECOGNITION PARTICLE RECEPTOR SUBUNIT ALPHA"/>
    <property type="match status" value="1"/>
</dbReference>
<proteinExistence type="inferred from homology"/>
<protein>
    <recommendedName>
        <fullName evidence="8">SRP54-type proteins GTP-binding domain-containing protein</fullName>
    </recommendedName>
</protein>
<dbReference type="Pfam" id="PF02881">
    <property type="entry name" value="SRP54_N"/>
    <property type="match status" value="1"/>
</dbReference>
<evidence type="ECO:0000259" key="8">
    <source>
        <dbReference type="PROSITE" id="PS00300"/>
    </source>
</evidence>
<feature type="non-terminal residue" evidence="9">
    <location>
        <position position="1"/>
    </location>
</feature>
<comment type="subcellular location">
    <subcellularLocation>
        <location evidence="6">Endomembrane system</location>
        <topology evidence="6">Peripheral membrane protein</topology>
        <orientation evidence="6">Cytoplasmic side</orientation>
    </subcellularLocation>
</comment>
<dbReference type="InterPro" id="IPR036225">
    <property type="entry name" value="SRP/SRP_N"/>
</dbReference>
<feature type="region of interest" description="Disordered" evidence="7">
    <location>
        <begin position="1"/>
        <end position="67"/>
    </location>
</feature>
<comment type="caution">
    <text evidence="9">The sequence shown here is derived from an EMBL/GenBank/DDBJ whole genome shotgun (WGS) entry which is preliminary data.</text>
</comment>
<evidence type="ECO:0000256" key="4">
    <source>
        <dbReference type="ARBA" id="ARBA00023136"/>
    </source>
</evidence>
<evidence type="ECO:0000256" key="5">
    <source>
        <dbReference type="ARBA" id="ARBA00023170"/>
    </source>
</evidence>
<dbReference type="SMART" id="SM00382">
    <property type="entry name" value="AAA"/>
    <property type="match status" value="1"/>
</dbReference>
<keyword evidence="4" id="KW-0472">Membrane</keyword>
<dbReference type="InterPro" id="IPR027417">
    <property type="entry name" value="P-loop_NTPase"/>
</dbReference>
<comment type="similarity">
    <text evidence="1">Belongs to the GTP-binding SRP family.</text>
</comment>
<dbReference type="Proteomes" id="UP001439008">
    <property type="component" value="Unassembled WGS sequence"/>
</dbReference>
<feature type="compositionally biased region" description="Polar residues" evidence="7">
    <location>
        <begin position="31"/>
        <end position="52"/>
    </location>
</feature>
<evidence type="ECO:0000256" key="6">
    <source>
        <dbReference type="ARBA" id="ARBA00029433"/>
    </source>
</evidence>
<dbReference type="SMART" id="SM00962">
    <property type="entry name" value="SRP54"/>
    <property type="match status" value="1"/>
</dbReference>
<evidence type="ECO:0000256" key="2">
    <source>
        <dbReference type="ARBA" id="ARBA00022741"/>
    </source>
</evidence>
<dbReference type="Gene3D" id="3.40.50.300">
    <property type="entry name" value="P-loop containing nucleotide triphosphate hydrolases"/>
    <property type="match status" value="1"/>
</dbReference>
<feature type="domain" description="SRP54-type proteins GTP-binding" evidence="8">
    <location>
        <begin position="341"/>
        <end position="354"/>
    </location>
</feature>
<dbReference type="InterPro" id="IPR000897">
    <property type="entry name" value="SRP54_GTPase_dom"/>
</dbReference>
<dbReference type="EMBL" id="JBDODL010002162">
    <property type="protein sequence ID" value="MES1922064.1"/>
    <property type="molecule type" value="Genomic_DNA"/>
</dbReference>
<dbReference type="SMART" id="SM00963">
    <property type="entry name" value="SRP54_N"/>
    <property type="match status" value="1"/>
</dbReference>
<organism evidence="9 10">
    <name type="scientific">Bonamia ostreae</name>
    <dbReference type="NCBI Taxonomy" id="126728"/>
    <lineage>
        <taxon>Eukaryota</taxon>
        <taxon>Sar</taxon>
        <taxon>Rhizaria</taxon>
        <taxon>Endomyxa</taxon>
        <taxon>Ascetosporea</taxon>
        <taxon>Haplosporida</taxon>
        <taxon>Bonamia</taxon>
    </lineage>
</organism>
<keyword evidence="3" id="KW-0342">GTP-binding</keyword>
<keyword evidence="2" id="KW-0547">Nucleotide-binding</keyword>
<keyword evidence="10" id="KW-1185">Reference proteome</keyword>
<evidence type="ECO:0000256" key="3">
    <source>
        <dbReference type="ARBA" id="ARBA00023134"/>
    </source>
</evidence>
<accession>A0ABV2ARF9</accession>